<reference evidence="1 2" key="1">
    <citation type="submission" date="2015-10" db="EMBL/GenBank/DDBJ databases">
        <title>A novel member of the family Ruminococcaceae isolated from human faeces.</title>
        <authorList>
            <person name="Shkoporov A.N."/>
            <person name="Chaplin A.V."/>
            <person name="Motuzova O.V."/>
            <person name="Kafarskaia L.I."/>
            <person name="Efimov B.A."/>
        </authorList>
    </citation>
    <scope>NUCLEOTIDE SEQUENCE [LARGE SCALE GENOMIC DNA]</scope>
    <source>
        <strain evidence="1 2">668</strain>
    </source>
</reference>
<organism evidence="1 2">
    <name type="scientific">Ruthenibacterium lactatiformans</name>
    <dbReference type="NCBI Taxonomy" id="1550024"/>
    <lineage>
        <taxon>Bacteria</taxon>
        <taxon>Bacillati</taxon>
        <taxon>Bacillota</taxon>
        <taxon>Clostridia</taxon>
        <taxon>Eubacteriales</taxon>
        <taxon>Oscillospiraceae</taxon>
        <taxon>Ruthenibacterium</taxon>
    </lineage>
</organism>
<dbReference type="EMBL" id="LMUA01000040">
    <property type="protein sequence ID" value="KUE74841.1"/>
    <property type="molecule type" value="Genomic_DNA"/>
</dbReference>
<proteinExistence type="predicted"/>
<accession>A0A0W7TLW9</accession>
<dbReference type="AlphaFoldDB" id="A0A0W7TLW9"/>
<comment type="caution">
    <text evidence="1">The sequence shown here is derived from an EMBL/GenBank/DDBJ whole genome shotgun (WGS) entry which is preliminary data.</text>
</comment>
<name>A0A0W7TLW9_9FIRM</name>
<evidence type="ECO:0000313" key="2">
    <source>
        <dbReference type="Proteomes" id="UP000053433"/>
    </source>
</evidence>
<evidence type="ECO:0000313" key="1">
    <source>
        <dbReference type="EMBL" id="KUE74841.1"/>
    </source>
</evidence>
<dbReference type="Proteomes" id="UP000053433">
    <property type="component" value="Unassembled WGS sequence"/>
</dbReference>
<protein>
    <submittedName>
        <fullName evidence="1">Uncharacterized protein</fullName>
    </submittedName>
</protein>
<gene>
    <name evidence="1" type="ORF">ASJ35_17130</name>
</gene>
<sequence length="73" mass="8256">MKILKYPYGKGRSRTRPTSCCVLPLGRVIGPDIPRVESEPQCESCRLARHGFLCRFSDGTCLRTNMPKKKGEE</sequence>